<dbReference type="Pfam" id="PF00271">
    <property type="entry name" value="Helicase_C"/>
    <property type="match status" value="1"/>
</dbReference>
<comment type="similarity">
    <text evidence="11 13">In the C-terminal section; belongs to the helicase family. RecG subfamily.</text>
</comment>
<feature type="domain" description="Helicase C-terminal" evidence="15">
    <location>
        <begin position="812"/>
        <end position="981"/>
    </location>
</feature>
<dbReference type="GO" id="GO:0006355">
    <property type="term" value="P:regulation of DNA-templated transcription"/>
    <property type="evidence" value="ECO:0007669"/>
    <property type="project" value="UniProtKB-UniRule"/>
</dbReference>
<dbReference type="CDD" id="cd17991">
    <property type="entry name" value="DEXHc_TRCF"/>
    <property type="match status" value="1"/>
</dbReference>
<dbReference type="Gene3D" id="3.30.2060.10">
    <property type="entry name" value="Penicillin-binding protein 1b domain"/>
    <property type="match status" value="1"/>
</dbReference>
<dbReference type="InterPro" id="IPR014001">
    <property type="entry name" value="Helicase_ATP-bd"/>
</dbReference>
<evidence type="ECO:0000256" key="2">
    <source>
        <dbReference type="ARBA" id="ARBA00022490"/>
    </source>
</evidence>
<evidence type="ECO:0000259" key="14">
    <source>
        <dbReference type="PROSITE" id="PS51192"/>
    </source>
</evidence>
<dbReference type="InterPro" id="IPR005118">
    <property type="entry name" value="TRCF_C"/>
</dbReference>
<evidence type="ECO:0000256" key="10">
    <source>
        <dbReference type="ARBA" id="ARBA00061104"/>
    </source>
</evidence>
<dbReference type="SMART" id="SM00490">
    <property type="entry name" value="HELICc"/>
    <property type="match status" value="1"/>
</dbReference>
<dbReference type="OrthoDB" id="9804325at2"/>
<comment type="subcellular location">
    <subcellularLocation>
        <location evidence="1 13">Cytoplasm</location>
    </subcellularLocation>
</comment>
<evidence type="ECO:0000259" key="15">
    <source>
        <dbReference type="PROSITE" id="PS51194"/>
    </source>
</evidence>
<dbReference type="InterPro" id="IPR036101">
    <property type="entry name" value="CarD-like/TRCF_RID_sf"/>
</dbReference>
<dbReference type="RefSeq" id="WP_124331122.1">
    <property type="nucleotide sequence ID" value="NZ_BEXT01000001.1"/>
</dbReference>
<dbReference type="Proteomes" id="UP000288096">
    <property type="component" value="Unassembled WGS sequence"/>
</dbReference>
<dbReference type="GO" id="GO:0005524">
    <property type="term" value="F:ATP binding"/>
    <property type="evidence" value="ECO:0007669"/>
    <property type="project" value="UniProtKB-UniRule"/>
</dbReference>
<evidence type="ECO:0000313" key="17">
    <source>
        <dbReference type="Proteomes" id="UP000288096"/>
    </source>
</evidence>
<evidence type="ECO:0000256" key="13">
    <source>
        <dbReference type="HAMAP-Rule" id="MF_00969"/>
    </source>
</evidence>
<dbReference type="Pfam" id="PF03461">
    <property type="entry name" value="TRCF"/>
    <property type="match status" value="1"/>
</dbReference>
<evidence type="ECO:0000256" key="11">
    <source>
        <dbReference type="ARBA" id="ARBA00061399"/>
    </source>
</evidence>
<keyword evidence="7 13" id="KW-0067">ATP-binding</keyword>
<dbReference type="SUPFAM" id="SSF141259">
    <property type="entry name" value="CarD-like"/>
    <property type="match status" value="1"/>
</dbReference>
<keyword evidence="2 13" id="KW-0963">Cytoplasm</keyword>
<dbReference type="SMART" id="SM00982">
    <property type="entry name" value="TRCF"/>
    <property type="match status" value="1"/>
</dbReference>
<dbReference type="Pfam" id="PF21132">
    <property type="entry name" value="MFD_D3"/>
    <property type="match status" value="1"/>
</dbReference>
<evidence type="ECO:0000256" key="6">
    <source>
        <dbReference type="ARBA" id="ARBA00022806"/>
    </source>
</evidence>
<dbReference type="GO" id="GO:0003678">
    <property type="term" value="F:DNA helicase activity"/>
    <property type="evidence" value="ECO:0007669"/>
    <property type="project" value="TreeGrafter"/>
</dbReference>
<evidence type="ECO:0000256" key="12">
    <source>
        <dbReference type="ARBA" id="ARBA00070128"/>
    </source>
</evidence>
<accession>A0A401G4J9</accession>
<dbReference type="SUPFAM" id="SSF52540">
    <property type="entry name" value="P-loop containing nucleoside triphosphate hydrolases"/>
    <property type="match status" value="4"/>
</dbReference>
<comment type="caution">
    <text evidence="16">The sequence shown here is derived from an EMBL/GenBank/DDBJ whole genome shotgun (WGS) entry which is preliminary data.</text>
</comment>
<dbReference type="SMART" id="SM00487">
    <property type="entry name" value="DEXDc"/>
    <property type="match status" value="1"/>
</dbReference>
<dbReference type="EMBL" id="BEXT01000001">
    <property type="protein sequence ID" value="GBC64121.1"/>
    <property type="molecule type" value="Genomic_DNA"/>
</dbReference>
<dbReference type="EC" id="3.6.4.-" evidence="13"/>
<dbReference type="AlphaFoldDB" id="A0A401G4J9"/>
<dbReference type="Pfam" id="PF00270">
    <property type="entry name" value="DEAD"/>
    <property type="match status" value="1"/>
</dbReference>
<dbReference type="NCBIfam" id="TIGR00580">
    <property type="entry name" value="mfd"/>
    <property type="match status" value="1"/>
</dbReference>
<dbReference type="Gene3D" id="3.40.50.300">
    <property type="entry name" value="P-loop containing nucleotide triphosphate hydrolases"/>
    <property type="match status" value="2"/>
</dbReference>
<protein>
    <recommendedName>
        <fullName evidence="12 13">Transcription-repair-coupling factor</fullName>
        <shortName evidence="13">TRCF</shortName>
        <ecNumber evidence="13">3.6.4.-</ecNumber>
    </recommendedName>
</protein>
<dbReference type="InterPro" id="IPR003711">
    <property type="entry name" value="CarD-like/TRCF_RID"/>
</dbReference>
<dbReference type="GO" id="GO:0016787">
    <property type="term" value="F:hydrolase activity"/>
    <property type="evidence" value="ECO:0007669"/>
    <property type="project" value="UniProtKB-KW"/>
</dbReference>
<evidence type="ECO:0000256" key="3">
    <source>
        <dbReference type="ARBA" id="ARBA00022741"/>
    </source>
</evidence>
<dbReference type="SUPFAM" id="SSF143517">
    <property type="entry name" value="TRCF domain-like"/>
    <property type="match status" value="1"/>
</dbReference>
<organism evidence="16 17">
    <name type="scientific">Desulfonema ishimotonii</name>
    <dbReference type="NCBI Taxonomy" id="45657"/>
    <lineage>
        <taxon>Bacteria</taxon>
        <taxon>Pseudomonadati</taxon>
        <taxon>Thermodesulfobacteriota</taxon>
        <taxon>Desulfobacteria</taxon>
        <taxon>Desulfobacterales</taxon>
        <taxon>Desulfococcaceae</taxon>
        <taxon>Desulfonema</taxon>
    </lineage>
</organism>
<evidence type="ECO:0000256" key="7">
    <source>
        <dbReference type="ARBA" id="ARBA00022840"/>
    </source>
</evidence>
<evidence type="ECO:0000313" key="16">
    <source>
        <dbReference type="EMBL" id="GBC64121.1"/>
    </source>
</evidence>
<keyword evidence="3 13" id="KW-0547">Nucleotide-binding</keyword>
<dbReference type="InterPro" id="IPR011545">
    <property type="entry name" value="DEAD/DEAH_box_helicase_dom"/>
</dbReference>
<feature type="domain" description="Helicase ATP-binding" evidence="14">
    <location>
        <begin position="645"/>
        <end position="806"/>
    </location>
</feature>
<dbReference type="GO" id="GO:0003684">
    <property type="term" value="F:damaged DNA binding"/>
    <property type="evidence" value="ECO:0007669"/>
    <property type="project" value="InterPro"/>
</dbReference>
<evidence type="ECO:0000256" key="4">
    <source>
        <dbReference type="ARBA" id="ARBA00022763"/>
    </source>
</evidence>
<keyword evidence="5 13" id="KW-0378">Hydrolase</keyword>
<evidence type="ECO:0000256" key="8">
    <source>
        <dbReference type="ARBA" id="ARBA00023125"/>
    </source>
</evidence>
<dbReference type="PROSITE" id="PS51194">
    <property type="entry name" value="HELICASE_CTER"/>
    <property type="match status" value="1"/>
</dbReference>
<keyword evidence="17" id="KW-1185">Reference proteome</keyword>
<keyword evidence="9 13" id="KW-0234">DNA repair</keyword>
<keyword evidence="4 13" id="KW-0227">DNA damage</keyword>
<reference evidence="17" key="2">
    <citation type="submission" date="2019-01" db="EMBL/GenBank/DDBJ databases">
        <title>Genome sequence of Desulfonema ishimotonii strain Tokyo 01.</title>
        <authorList>
            <person name="Fukui M."/>
        </authorList>
    </citation>
    <scope>NUCLEOTIDE SEQUENCE [LARGE SCALE GENOMIC DNA]</scope>
    <source>
        <strain evidence="17">Tokyo 01</strain>
    </source>
</reference>
<dbReference type="InterPro" id="IPR037235">
    <property type="entry name" value="TRCF-like_C_D7"/>
</dbReference>
<dbReference type="Gene3D" id="2.40.10.170">
    <property type="match status" value="1"/>
</dbReference>
<evidence type="ECO:0000256" key="9">
    <source>
        <dbReference type="ARBA" id="ARBA00023204"/>
    </source>
</evidence>
<dbReference type="Pfam" id="PF02559">
    <property type="entry name" value="CarD_TRCF_RID"/>
    <property type="match status" value="1"/>
</dbReference>
<dbReference type="PROSITE" id="PS51192">
    <property type="entry name" value="HELICASE_ATP_BIND_1"/>
    <property type="match status" value="1"/>
</dbReference>
<dbReference type="GO" id="GO:0005737">
    <property type="term" value="C:cytoplasm"/>
    <property type="evidence" value="ECO:0007669"/>
    <property type="project" value="UniProtKB-SubCell"/>
</dbReference>
<evidence type="ECO:0000256" key="5">
    <source>
        <dbReference type="ARBA" id="ARBA00022801"/>
    </source>
</evidence>
<sequence>MFTDQNQEKNSLRPLIARIPGRRRPIVCSGLQGAEKAYLVARLYAAHKMPVIVLTGTRKDADRFAEDLAFFSGLSGGPMPVQYFSHYNILPFRQMAYHNQTAAERLRVLYRFTDTDRPAITVMTPEALKQKVIPRSVLTDYAELIMAEEEIDRDALIRKLIAGGYARTAIVEEPGDFCVRGGILDIFSPLYSAPLRIEMFGDLVESVRFFSATTQRSMDHIPEAIILPAREAILKLGDADPFVHRVRALAAHSEIPARKVRAFIERIRKEGIFSGIESFTPLLYDGLETLFDYVPDNALFVLDSPEEIASVALESDDRIRDNYQMACAEEKLCIEPDGLYMRWPEAQAALGARNPLMLKMLQVSAGQDETMPCHIEVTDNALLRTALVENREAENPLLPLAGWIREKSGANLATLMAFDTRARAERIAELLTPYGIRARFAEGFPDPERARGMVCICQGSVSGGFVWPDESLALLTEAEIFGGKGRRRRKTAPKAGVRTELLAFEDLKQGELIVHTDQGVGRYEELVKLKLNGATGDFLLITYKDGDKLYLPVDRMRMIQKYMGVDGIEPILDKMGGSSWGRVREKVKKSVEKIAGELLRLYAERKVRTGQGFRLSERALQEFEAGFPYEETPDQLRAIEDVFSDMERETPMDRLVCGDVGYGKTEVALRAAFMAVSNARQVAVLVPTTVLAEQHLETFARRFANHGVRVACLSRFRSGAEQRGIIRDLAEGKVDIIIGTHRLLQKDIVFKAPGLIIVDEEHRFGVRHKEKLKKMRSTVDVLALTATPIPRTLHMSLTGIRDISVISTPPEQRRAIITYISEFEDGLVAEAIRRELKRGGQLYFVHNSIRSIDRIAGHLKRLVPELRLDTAHGRMDEEALEAVMLRFTSGEIDLLVCTTIIESGLDIPAANTIIVNRADRFGLSQIYQLRGRVGRGDEQAYAYLLIPDESALTRDARKRLKVLMEHSGLGAGFQIAMNDLKIRGGGSLLGASQSGHIAAVGYDMFLKLMEDAISHLKGEPVAEELDPEINIPVSAFISEDYIPDIDQRLTLYRRLSGMSTPGEITAFKAELADRFGPLPAEAASLLLKILLKILAVKAGVRRLDLNGEQLVLHFSEAHQKNPFGLVDMITADRKHYTLTPDHVLKARLSDRRRGGPLGQTKNILKEITQHVNG</sequence>
<dbReference type="PANTHER" id="PTHR47964">
    <property type="entry name" value="ATP-DEPENDENT DNA HELICASE HOMOLOG RECG, CHLOROPLASTIC"/>
    <property type="match status" value="1"/>
</dbReference>
<dbReference type="Pfam" id="PF17757">
    <property type="entry name" value="UvrB_inter"/>
    <property type="match status" value="1"/>
</dbReference>
<dbReference type="HAMAP" id="MF_00969">
    <property type="entry name" value="TRCF"/>
    <property type="match status" value="1"/>
</dbReference>
<dbReference type="SMART" id="SM01058">
    <property type="entry name" value="CarD_TRCF"/>
    <property type="match status" value="1"/>
</dbReference>
<dbReference type="PANTHER" id="PTHR47964:SF1">
    <property type="entry name" value="ATP-DEPENDENT DNA HELICASE HOMOLOG RECG, CHLOROPLASTIC"/>
    <property type="match status" value="1"/>
</dbReference>
<comment type="function">
    <text evidence="13">Couples transcription and DNA repair by recognizing RNA polymerase (RNAP) stalled at DNA lesions. Mediates ATP-dependent release of RNAP and its truncated transcript from the DNA, and recruitment of nucleotide excision repair machinery to the damaged site.</text>
</comment>
<dbReference type="InterPro" id="IPR027417">
    <property type="entry name" value="P-loop_NTPase"/>
</dbReference>
<keyword evidence="8 13" id="KW-0238">DNA-binding</keyword>
<dbReference type="Gene3D" id="3.40.50.11180">
    <property type="match status" value="1"/>
</dbReference>
<dbReference type="InterPro" id="IPR048635">
    <property type="entry name" value="MFD_D3"/>
</dbReference>
<name>A0A401G4J9_9BACT</name>
<keyword evidence="6" id="KW-0347">Helicase</keyword>
<dbReference type="InterPro" id="IPR004576">
    <property type="entry name" value="Mfd"/>
</dbReference>
<dbReference type="InterPro" id="IPR047112">
    <property type="entry name" value="RecG/Mfd"/>
</dbReference>
<dbReference type="GO" id="GO:0000716">
    <property type="term" value="P:transcription-coupled nucleotide-excision repair, DNA damage recognition"/>
    <property type="evidence" value="ECO:0007669"/>
    <property type="project" value="UniProtKB-UniRule"/>
</dbReference>
<reference evidence="17" key="1">
    <citation type="submission" date="2017-11" db="EMBL/GenBank/DDBJ databases">
        <authorList>
            <person name="Watanabe M."/>
            <person name="Kojima H."/>
        </authorList>
    </citation>
    <scope>NUCLEOTIDE SEQUENCE [LARGE SCALE GENOMIC DNA]</scope>
    <source>
        <strain evidence="17">Tokyo 01</strain>
    </source>
</reference>
<proteinExistence type="inferred from homology"/>
<dbReference type="Gene3D" id="3.90.1150.50">
    <property type="entry name" value="Transcription-repair-coupling factor, D7 domain"/>
    <property type="match status" value="1"/>
</dbReference>
<gene>
    <name evidence="13" type="primary">mfd</name>
    <name evidence="16" type="ORF">DENIS_5138</name>
</gene>
<evidence type="ECO:0000256" key="1">
    <source>
        <dbReference type="ARBA" id="ARBA00004496"/>
    </source>
</evidence>
<dbReference type="InterPro" id="IPR001650">
    <property type="entry name" value="Helicase_C-like"/>
</dbReference>
<comment type="similarity">
    <text evidence="10 13">In the N-terminal section; belongs to the UvrB family.</text>
</comment>
<dbReference type="FunFam" id="3.40.50.300:FF:000546">
    <property type="entry name" value="Transcription-repair-coupling factor"/>
    <property type="match status" value="1"/>
</dbReference>
<dbReference type="Gene3D" id="3.40.50.11140">
    <property type="match status" value="1"/>
</dbReference>
<dbReference type="InterPro" id="IPR041471">
    <property type="entry name" value="UvrB_inter"/>
</dbReference>